<comment type="cofactor">
    <cofactor evidence="1">
        <name>Mg(2+)</name>
        <dbReference type="ChEBI" id="CHEBI:18420"/>
    </cofactor>
</comment>
<comment type="caution">
    <text evidence="8">The sequence shown here is derived from an EMBL/GenBank/DDBJ whole genome shotgun (WGS) entry which is preliminary data.</text>
</comment>
<evidence type="ECO:0000256" key="4">
    <source>
        <dbReference type="ARBA" id="ARBA00021948"/>
    </source>
</evidence>
<sequence length="268" mass="29210">MNVYDQSPYKIKMDWGIRGAREAAKRKEIIIIVDVLSFSSTVTKAVENGAIIYPFPPGQTKYAKEYANEMGAELVVGRGEAIKTGKPSLSPFSFSEESKGRSYVLCSLNAAACVAASKHVPALFIGALLNAKAVAEAALSIQSKTGMPITVIACGERWENPSHEENILRPSIEDYLGAGAIISYLTGTLSPEAFVCSQAFVASKDQLSSLIKDCASGRELIERGFAYDVHYCLQYNTSSIAPILSDDCFISFHTDQKYKNSIHLFLEK</sequence>
<evidence type="ECO:0000256" key="7">
    <source>
        <dbReference type="ARBA" id="ARBA00033711"/>
    </source>
</evidence>
<dbReference type="RefSeq" id="WP_188401275.1">
    <property type="nucleotide sequence ID" value="NZ_BMCE01000001.1"/>
</dbReference>
<dbReference type="PANTHER" id="PTHR37311:SF1">
    <property type="entry name" value="2-PHOSPHOSULFOLACTATE PHOSPHATASE-RELATED"/>
    <property type="match status" value="1"/>
</dbReference>
<proteinExistence type="inferred from homology"/>
<name>A0ABS2ZHS5_9BACL</name>
<dbReference type="PANTHER" id="PTHR37311">
    <property type="entry name" value="2-PHOSPHOSULFOLACTATE PHOSPHATASE-RELATED"/>
    <property type="match status" value="1"/>
</dbReference>
<gene>
    <name evidence="8" type="ORF">JYA64_16940</name>
</gene>
<accession>A0ABS2ZHS5</accession>
<keyword evidence="6" id="KW-0460">Magnesium</keyword>
<organism evidence="8 9">
    <name type="scientific">Fictibacillus barbaricus</name>
    <dbReference type="NCBI Taxonomy" id="182136"/>
    <lineage>
        <taxon>Bacteria</taxon>
        <taxon>Bacillati</taxon>
        <taxon>Bacillota</taxon>
        <taxon>Bacilli</taxon>
        <taxon>Bacillales</taxon>
        <taxon>Fictibacillaceae</taxon>
        <taxon>Fictibacillus</taxon>
    </lineage>
</organism>
<dbReference type="InterPro" id="IPR005238">
    <property type="entry name" value="ComB-like"/>
</dbReference>
<evidence type="ECO:0000313" key="9">
    <source>
        <dbReference type="Proteomes" id="UP001319060"/>
    </source>
</evidence>
<keyword evidence="9" id="KW-1185">Reference proteome</keyword>
<dbReference type="SUPFAM" id="SSF142823">
    <property type="entry name" value="ComB-like"/>
    <property type="match status" value="1"/>
</dbReference>
<comment type="similarity">
    <text evidence="2">Belongs to the ComB family.</text>
</comment>
<dbReference type="EMBL" id="JAFHKS010000044">
    <property type="protein sequence ID" value="MBN3546996.1"/>
    <property type="molecule type" value="Genomic_DNA"/>
</dbReference>
<dbReference type="InterPro" id="IPR036702">
    <property type="entry name" value="ComB-like_sf"/>
</dbReference>
<evidence type="ECO:0000256" key="5">
    <source>
        <dbReference type="ARBA" id="ARBA00022801"/>
    </source>
</evidence>
<dbReference type="Gene3D" id="3.90.1560.10">
    <property type="entry name" value="ComB-like"/>
    <property type="match status" value="1"/>
</dbReference>
<dbReference type="Proteomes" id="UP001319060">
    <property type="component" value="Unassembled WGS sequence"/>
</dbReference>
<keyword evidence="5" id="KW-0378">Hydrolase</keyword>
<evidence type="ECO:0000256" key="3">
    <source>
        <dbReference type="ARBA" id="ARBA00012953"/>
    </source>
</evidence>
<dbReference type="Pfam" id="PF04029">
    <property type="entry name" value="2-ph_phosp"/>
    <property type="match status" value="1"/>
</dbReference>
<evidence type="ECO:0000256" key="2">
    <source>
        <dbReference type="ARBA" id="ARBA00009997"/>
    </source>
</evidence>
<evidence type="ECO:0000256" key="6">
    <source>
        <dbReference type="ARBA" id="ARBA00022842"/>
    </source>
</evidence>
<comment type="catalytic activity">
    <reaction evidence="7">
        <text>(2R)-O-phospho-3-sulfolactate + H2O = (2R)-3-sulfolactate + phosphate</text>
        <dbReference type="Rhea" id="RHEA:23416"/>
        <dbReference type="ChEBI" id="CHEBI:15377"/>
        <dbReference type="ChEBI" id="CHEBI:15597"/>
        <dbReference type="ChEBI" id="CHEBI:43474"/>
        <dbReference type="ChEBI" id="CHEBI:58738"/>
        <dbReference type="EC" id="3.1.3.71"/>
    </reaction>
</comment>
<protein>
    <recommendedName>
        <fullName evidence="4">Probable 2-phosphosulfolactate phosphatase</fullName>
        <ecNumber evidence="3">3.1.3.71</ecNumber>
    </recommendedName>
</protein>
<evidence type="ECO:0000256" key="1">
    <source>
        <dbReference type="ARBA" id="ARBA00001946"/>
    </source>
</evidence>
<dbReference type="EC" id="3.1.3.71" evidence="3"/>
<reference evidence="8 9" key="1">
    <citation type="submission" date="2021-01" db="EMBL/GenBank/DDBJ databases">
        <title>Genome Sequencing of Type Strains.</title>
        <authorList>
            <person name="Lemaire J.F."/>
            <person name="Inderbitzin P."/>
            <person name="Collins S.B."/>
            <person name="Wespe N."/>
            <person name="Knight-Connoni V."/>
        </authorList>
    </citation>
    <scope>NUCLEOTIDE SEQUENCE [LARGE SCALE GENOMIC DNA]</scope>
    <source>
        <strain evidence="8 9">DSM 14730</strain>
    </source>
</reference>
<evidence type="ECO:0000313" key="8">
    <source>
        <dbReference type="EMBL" id="MBN3546996.1"/>
    </source>
</evidence>